<protein>
    <submittedName>
        <fullName evidence="3">FAD-binding oxidoreductase</fullName>
    </submittedName>
</protein>
<dbReference type="GO" id="GO:0005737">
    <property type="term" value="C:cytoplasm"/>
    <property type="evidence" value="ECO:0007669"/>
    <property type="project" value="TreeGrafter"/>
</dbReference>
<accession>A0A4Y8MYC7</accession>
<dbReference type="GO" id="GO:0016491">
    <property type="term" value="F:oxidoreductase activity"/>
    <property type="evidence" value="ECO:0007669"/>
    <property type="project" value="UniProtKB-KW"/>
</dbReference>
<dbReference type="SUPFAM" id="SSF51905">
    <property type="entry name" value="FAD/NAD(P)-binding domain"/>
    <property type="match status" value="1"/>
</dbReference>
<dbReference type="PANTHER" id="PTHR13847:SF281">
    <property type="entry name" value="FAD DEPENDENT OXIDOREDUCTASE DOMAIN-CONTAINING PROTEIN"/>
    <property type="match status" value="1"/>
</dbReference>
<dbReference type="AlphaFoldDB" id="A0A4Y8MYC7"/>
<dbReference type="Gene3D" id="3.50.50.60">
    <property type="entry name" value="FAD/NAD(P)-binding domain"/>
    <property type="match status" value="1"/>
</dbReference>
<dbReference type="EMBL" id="SNVI01000002">
    <property type="protein sequence ID" value="TFE42375.1"/>
    <property type="molecule type" value="Genomic_DNA"/>
</dbReference>
<evidence type="ECO:0000313" key="4">
    <source>
        <dbReference type="Proteomes" id="UP000297385"/>
    </source>
</evidence>
<organism evidence="3 4">
    <name type="scientific">Paraburkholderia dipogonis</name>
    <dbReference type="NCBI Taxonomy" id="1211383"/>
    <lineage>
        <taxon>Bacteria</taxon>
        <taxon>Pseudomonadati</taxon>
        <taxon>Pseudomonadota</taxon>
        <taxon>Betaproteobacteria</taxon>
        <taxon>Burkholderiales</taxon>
        <taxon>Burkholderiaceae</taxon>
        <taxon>Paraburkholderia</taxon>
    </lineage>
</organism>
<dbReference type="InterPro" id="IPR036188">
    <property type="entry name" value="FAD/NAD-bd_sf"/>
</dbReference>
<feature type="domain" description="FAD dependent oxidoreductase" evidence="2">
    <location>
        <begin position="67"/>
        <end position="426"/>
    </location>
</feature>
<reference evidence="3 4" key="1">
    <citation type="submission" date="2019-03" db="EMBL/GenBank/DDBJ databases">
        <title>Complete Genome Sequence of Paraburkholderia dipogonis ICMP 19430T, a Nitrogen-fixing Symbiont of the South African Invasive Legume Dipogon lignosus in New Zealand.</title>
        <authorList>
            <person name="De Meyer S.E."/>
        </authorList>
    </citation>
    <scope>NUCLEOTIDE SEQUENCE [LARGE SCALE GENOMIC DNA]</scope>
    <source>
        <strain evidence="3 4">ICMP 19430</strain>
    </source>
</reference>
<sequence length="479" mass="51996">MARRDVVKGAAAAPVAVPVGAATQSPRTKLVEDGKERADLEKYRALGGWVEKPDDMQPALEGDVSADVVIAGAGFAGLSAALELARQGAKVVVIEREFPGFGASGRNAGYLAGAMALEYDLMLKGISKERATQIVRFYDDAVGFVEGRLKEHDIDCEYLQTGWIRAGVHPAQEKKIRKDMQFGAECGHESEFLDQAQMRARGIPSAFLFGEYTPIGGTLHPGKYVMGLRRAALRAGVKLYENTPLLSYTEGRVVQVTTPRGSVSAPVLIFATNAYTPQLGLLAKKVVPLRISAIETEPLSKEQLASLGWPRREGIVTGHWSMESFRLTARNTIISTVKRIHYPYGSETPNVPAYDQYRELRMGLHERLPILKDVALRHCWSGYISSAGDALPVVGTTGANQNIYYTAGCSGHGVASQSMVGHMIAQQIGGTEPPLLTALHHDTPSLPHEPFRWCLINGMLVAANALDDRVNRKVRGVAI</sequence>
<dbReference type="PANTHER" id="PTHR13847">
    <property type="entry name" value="SARCOSINE DEHYDROGENASE-RELATED"/>
    <property type="match status" value="1"/>
</dbReference>
<dbReference type="Gene3D" id="3.30.9.10">
    <property type="entry name" value="D-Amino Acid Oxidase, subunit A, domain 2"/>
    <property type="match status" value="1"/>
</dbReference>
<keyword evidence="1" id="KW-0560">Oxidoreductase</keyword>
<dbReference type="Pfam" id="PF01266">
    <property type="entry name" value="DAO"/>
    <property type="match status" value="1"/>
</dbReference>
<evidence type="ECO:0000313" key="3">
    <source>
        <dbReference type="EMBL" id="TFE42375.1"/>
    </source>
</evidence>
<gene>
    <name evidence="3" type="ORF">E2553_34410</name>
</gene>
<evidence type="ECO:0000256" key="1">
    <source>
        <dbReference type="ARBA" id="ARBA00023002"/>
    </source>
</evidence>
<proteinExistence type="predicted"/>
<dbReference type="Proteomes" id="UP000297385">
    <property type="component" value="Unassembled WGS sequence"/>
</dbReference>
<evidence type="ECO:0000259" key="2">
    <source>
        <dbReference type="Pfam" id="PF01266"/>
    </source>
</evidence>
<comment type="caution">
    <text evidence="3">The sequence shown here is derived from an EMBL/GenBank/DDBJ whole genome shotgun (WGS) entry which is preliminary data.</text>
</comment>
<dbReference type="InterPro" id="IPR006076">
    <property type="entry name" value="FAD-dep_OxRdtase"/>
</dbReference>
<name>A0A4Y8MYC7_9BURK</name>
<dbReference type="PRINTS" id="PR00420">
    <property type="entry name" value="RNGMNOXGNASE"/>
</dbReference>